<dbReference type="InterPro" id="IPR033645">
    <property type="entry name" value="VirB9/CagX/TrbG_C"/>
</dbReference>
<gene>
    <name evidence="4" type="primary">trbG</name>
    <name evidence="4" type="ORF">ENN50_04675</name>
</gene>
<proteinExistence type="inferred from homology"/>
<dbReference type="InterPro" id="IPR010258">
    <property type="entry name" value="Conjugal_tfr_TrbG/VirB9/CagX"/>
</dbReference>
<protein>
    <submittedName>
        <fullName evidence="4">P-type conjugative transfer protein TrbG</fullName>
    </submittedName>
</protein>
<dbReference type="EMBL" id="DSBW01000105">
    <property type="protein sequence ID" value="HED30973.1"/>
    <property type="molecule type" value="Genomic_DNA"/>
</dbReference>
<dbReference type="AlphaFoldDB" id="A0A831SU21"/>
<accession>A0A831SU21</accession>
<dbReference type="Proteomes" id="UP000886335">
    <property type="component" value="Unassembled WGS sequence"/>
</dbReference>
<evidence type="ECO:0000256" key="3">
    <source>
        <dbReference type="SAM" id="SignalP"/>
    </source>
</evidence>
<dbReference type="CDD" id="cd06911">
    <property type="entry name" value="VirB9_CagX_TrbG"/>
    <property type="match status" value="1"/>
</dbReference>
<name>A0A831SU21_PROAE</name>
<dbReference type="NCBIfam" id="TIGR02775">
    <property type="entry name" value="TrbG_Ti"/>
    <property type="match status" value="1"/>
</dbReference>
<keyword evidence="2 3" id="KW-0732">Signal</keyword>
<dbReference type="Pfam" id="PF03524">
    <property type="entry name" value="CagX"/>
    <property type="match status" value="1"/>
</dbReference>
<feature type="chain" id="PRO_5032514693" evidence="3">
    <location>
        <begin position="26"/>
        <end position="312"/>
    </location>
</feature>
<sequence length="312" mass="34812">MKSRFLLSGLLLCSLSGLGGCGASASGTFVEANRQPGHDEGVAPLRQPSPLAVNRRLPVPERPPQIADDRSRPWEVIEQANSSSAQNPDGAGYFNAIMQYYYVPGSLFQVYAAPLRLTDIQLQPGERIVGQPAAGDTVRWVLGIGRSRVDGVEQQHIYVKPTRPGLETTLVITTDRRTYHIELHSYRETYMAAVNWRYPHEELAIAGGGDVVASQVDLSGLNFAYEVDVHKGRRPDWLPLKVFDDGRKTFIQFPDAMLSGEAPVLFVVSRDGETQLVNYRVKDEFFVVDRLFEMAELRVGTKRQNVVRISRL</sequence>
<reference evidence="4" key="1">
    <citation type="journal article" date="2020" name="mSystems">
        <title>Genome- and Community-Level Interaction Insights into Carbon Utilization and Element Cycling Functions of Hydrothermarchaeota in Hydrothermal Sediment.</title>
        <authorList>
            <person name="Zhou Z."/>
            <person name="Liu Y."/>
            <person name="Xu W."/>
            <person name="Pan J."/>
            <person name="Luo Z.H."/>
            <person name="Li M."/>
        </authorList>
    </citation>
    <scope>NUCLEOTIDE SEQUENCE [LARGE SCALE GENOMIC DNA]</scope>
    <source>
        <strain evidence="4">SpSt-1181</strain>
    </source>
</reference>
<dbReference type="Gene3D" id="2.60.40.2500">
    <property type="match status" value="1"/>
</dbReference>
<organism evidence="4">
    <name type="scientific">Prosthecochloris aestuarii</name>
    <dbReference type="NCBI Taxonomy" id="1102"/>
    <lineage>
        <taxon>Bacteria</taxon>
        <taxon>Pseudomonadati</taxon>
        <taxon>Chlorobiota</taxon>
        <taxon>Chlorobiia</taxon>
        <taxon>Chlorobiales</taxon>
        <taxon>Chlorobiaceae</taxon>
        <taxon>Prosthecochloris</taxon>
    </lineage>
</organism>
<comment type="caution">
    <text evidence="4">The sequence shown here is derived from an EMBL/GenBank/DDBJ whole genome shotgun (WGS) entry which is preliminary data.</text>
</comment>
<dbReference type="InterPro" id="IPR014142">
    <property type="entry name" value="TrbG_Ti"/>
</dbReference>
<dbReference type="InterPro" id="IPR038161">
    <property type="entry name" value="VirB9/CagX/TrbG_C_sf"/>
</dbReference>
<feature type="signal peptide" evidence="3">
    <location>
        <begin position="1"/>
        <end position="25"/>
    </location>
</feature>
<comment type="similarity">
    <text evidence="1">Belongs to the TrbG/VirB9 family.</text>
</comment>
<evidence type="ECO:0000256" key="1">
    <source>
        <dbReference type="ARBA" id="ARBA00006135"/>
    </source>
</evidence>
<dbReference type="PROSITE" id="PS51257">
    <property type="entry name" value="PROKAR_LIPOPROTEIN"/>
    <property type="match status" value="1"/>
</dbReference>
<evidence type="ECO:0000256" key="2">
    <source>
        <dbReference type="ARBA" id="ARBA00022729"/>
    </source>
</evidence>
<evidence type="ECO:0000313" key="4">
    <source>
        <dbReference type="EMBL" id="HED30973.1"/>
    </source>
</evidence>